<dbReference type="GO" id="GO:0051603">
    <property type="term" value="P:proteolysis involved in protein catabolic process"/>
    <property type="evidence" value="ECO:0000318"/>
    <property type="project" value="GO_Central"/>
</dbReference>
<dbReference type="VEuPathDB" id="TrichDB:TVAG_277470"/>
<dbReference type="STRING" id="5722.A2FTV6"/>
<dbReference type="InterPro" id="IPR001096">
    <property type="entry name" value="Peptidase_C13"/>
</dbReference>
<dbReference type="GO" id="GO:0004197">
    <property type="term" value="F:cysteine-type endopeptidase activity"/>
    <property type="evidence" value="ECO:0000318"/>
    <property type="project" value="GO_Central"/>
</dbReference>
<sequence length="380" mass="43954">MSDLPINTNAFVVLSLKPRNGCKVWKDYRFQADVFYMYHIMKTHGFDDDHISLWAFNDMVNNSLNPYKGQMFHLLDNKNIYPGDDKLDFQGPAVNRLDFLQYLRNLNTTKDDNIFFYFNDHGSPNILYLPYGQFLTSYEVLRVIKQMQKDGKFNKMFFAIEACFSGCFKESYNNIPNVAIMTAANCSTTSKSYLNRLLGTSLSNEFSINLMMEIEGNPKHTLRSLHEIVREKVHNSTPLLFGQNLDDPLSDYIGEGPKSSLRRQSYEDLSLDDKILHPEKYTKKEIAEKYQKQLKHMKQVAEDNEIFIRRVVEKVAGPRASEFMNKVITGDVQQCFEPVIEALFAKMKEFNPDYVYLISPIKTLCTKYSSSVIIDAINSV</sequence>
<dbReference type="RefSeq" id="XP_001304607.1">
    <property type="nucleotide sequence ID" value="XM_001304606.1"/>
</dbReference>
<dbReference type="OrthoDB" id="192611at2759"/>
<comment type="similarity">
    <text evidence="1">Belongs to the peptidase C13 family.</text>
</comment>
<evidence type="ECO:0000313" key="2">
    <source>
        <dbReference type="EMBL" id="EAX91677.1"/>
    </source>
</evidence>
<dbReference type="Gene3D" id="3.40.50.1460">
    <property type="match status" value="1"/>
</dbReference>
<dbReference type="PANTHER" id="PTHR12000">
    <property type="entry name" value="HEMOGLOBINASE FAMILY MEMBER"/>
    <property type="match status" value="1"/>
</dbReference>
<dbReference type="FunFam" id="3.40.50.1460:FF:000020">
    <property type="entry name" value="Clan CD, family C13, asparaginyl endopeptidase-like cysteine peptidase"/>
    <property type="match status" value="1"/>
</dbReference>
<dbReference type="VEuPathDB" id="TrichDB:TVAGG3_0951500"/>
<gene>
    <name evidence="2" type="ORF">TVAG_277470</name>
</gene>
<dbReference type="InParanoid" id="A2FTV6"/>
<organism evidence="2 3">
    <name type="scientific">Trichomonas vaginalis (strain ATCC PRA-98 / G3)</name>
    <dbReference type="NCBI Taxonomy" id="412133"/>
    <lineage>
        <taxon>Eukaryota</taxon>
        <taxon>Metamonada</taxon>
        <taxon>Parabasalia</taxon>
        <taxon>Trichomonadida</taxon>
        <taxon>Trichomonadidae</taxon>
        <taxon>Trichomonas</taxon>
    </lineage>
</organism>
<protein>
    <submittedName>
        <fullName evidence="2">Clan CD, family C13, asparaginyl endopeptidase-like cysteine peptidase</fullName>
    </submittedName>
</protein>
<keyword evidence="3" id="KW-1185">Reference proteome</keyword>
<evidence type="ECO:0000313" key="3">
    <source>
        <dbReference type="Proteomes" id="UP000001542"/>
    </source>
</evidence>
<dbReference type="Proteomes" id="UP000001542">
    <property type="component" value="Unassembled WGS sequence"/>
</dbReference>
<dbReference type="GO" id="GO:0006624">
    <property type="term" value="P:vacuolar protein processing"/>
    <property type="evidence" value="ECO:0000318"/>
    <property type="project" value="GO_Central"/>
</dbReference>
<dbReference type="PANTHER" id="PTHR12000:SF42">
    <property type="entry name" value="LEGUMAIN"/>
    <property type="match status" value="1"/>
</dbReference>
<dbReference type="Pfam" id="PF01650">
    <property type="entry name" value="Peptidase_C13"/>
    <property type="match status" value="1"/>
</dbReference>
<evidence type="ECO:0000256" key="1">
    <source>
        <dbReference type="ARBA" id="ARBA00009941"/>
    </source>
</evidence>
<reference evidence="2" key="2">
    <citation type="journal article" date="2007" name="Science">
        <title>Draft genome sequence of the sexually transmitted pathogen Trichomonas vaginalis.</title>
        <authorList>
            <person name="Carlton J.M."/>
            <person name="Hirt R.P."/>
            <person name="Silva J.C."/>
            <person name="Delcher A.L."/>
            <person name="Schatz M."/>
            <person name="Zhao Q."/>
            <person name="Wortman J.R."/>
            <person name="Bidwell S.L."/>
            <person name="Alsmark U.C.M."/>
            <person name="Besteiro S."/>
            <person name="Sicheritz-Ponten T."/>
            <person name="Noel C.J."/>
            <person name="Dacks J.B."/>
            <person name="Foster P.G."/>
            <person name="Simillion C."/>
            <person name="Van de Peer Y."/>
            <person name="Miranda-Saavedra D."/>
            <person name="Barton G.J."/>
            <person name="Westrop G.D."/>
            <person name="Mueller S."/>
            <person name="Dessi D."/>
            <person name="Fiori P.L."/>
            <person name="Ren Q."/>
            <person name="Paulsen I."/>
            <person name="Zhang H."/>
            <person name="Bastida-Corcuera F.D."/>
            <person name="Simoes-Barbosa A."/>
            <person name="Brown M.T."/>
            <person name="Hayes R.D."/>
            <person name="Mukherjee M."/>
            <person name="Okumura C.Y."/>
            <person name="Schneider R."/>
            <person name="Smith A.J."/>
            <person name="Vanacova S."/>
            <person name="Villalvazo M."/>
            <person name="Haas B.J."/>
            <person name="Pertea M."/>
            <person name="Feldblyum T.V."/>
            <person name="Utterback T.R."/>
            <person name="Shu C.L."/>
            <person name="Osoegawa K."/>
            <person name="de Jong P.J."/>
            <person name="Hrdy I."/>
            <person name="Horvathova L."/>
            <person name="Zubacova Z."/>
            <person name="Dolezal P."/>
            <person name="Malik S.B."/>
            <person name="Logsdon J.M. Jr."/>
            <person name="Henze K."/>
            <person name="Gupta A."/>
            <person name="Wang C.C."/>
            <person name="Dunne R.L."/>
            <person name="Upcroft J.A."/>
            <person name="Upcroft P."/>
            <person name="White O."/>
            <person name="Salzberg S.L."/>
            <person name="Tang P."/>
            <person name="Chiu C.-H."/>
            <person name="Lee Y.-S."/>
            <person name="Embley T.M."/>
            <person name="Coombs G.H."/>
            <person name="Mottram J.C."/>
            <person name="Tachezy J."/>
            <person name="Fraser-Liggett C.M."/>
            <person name="Johnson P.J."/>
        </authorList>
    </citation>
    <scope>NUCLEOTIDE SEQUENCE [LARGE SCALE GENOMIC DNA]</scope>
    <source>
        <strain evidence="2">G3</strain>
    </source>
</reference>
<accession>A2FTV6</accession>
<proteinExistence type="inferred from homology"/>
<dbReference type="KEGG" id="tva:4749378"/>
<name>A2FTV6_TRIV3</name>
<dbReference type="AlphaFoldDB" id="A2FTV6"/>
<dbReference type="eggNOG" id="KOG1348">
    <property type="taxonomic scope" value="Eukaryota"/>
</dbReference>
<reference evidence="2" key="1">
    <citation type="submission" date="2006-10" db="EMBL/GenBank/DDBJ databases">
        <authorList>
            <person name="Amadeo P."/>
            <person name="Zhao Q."/>
            <person name="Wortman J."/>
            <person name="Fraser-Liggett C."/>
            <person name="Carlton J."/>
        </authorList>
    </citation>
    <scope>NUCLEOTIDE SEQUENCE</scope>
    <source>
        <strain evidence="2">G3</strain>
    </source>
</reference>
<dbReference type="GO" id="GO:0005773">
    <property type="term" value="C:vacuole"/>
    <property type="evidence" value="ECO:0007669"/>
    <property type="project" value="GOC"/>
</dbReference>
<dbReference type="PRINTS" id="PR00776">
    <property type="entry name" value="HEMOGLOBNASE"/>
</dbReference>
<dbReference type="SMR" id="A2FTV6"/>
<dbReference type="EMBL" id="DS114018">
    <property type="protein sequence ID" value="EAX91677.1"/>
    <property type="molecule type" value="Genomic_DNA"/>
</dbReference>